<evidence type="ECO:0000259" key="3">
    <source>
        <dbReference type="PROSITE" id="PS50011"/>
    </source>
</evidence>
<proteinExistence type="predicted"/>
<dbReference type="AlphaFoldDB" id="A0A7J9I808"/>
<dbReference type="PANTHER" id="PTHR46008">
    <property type="entry name" value="LEAF RUST 10 DISEASE-RESISTANCE LOCUS RECEPTOR-LIKE PROTEIN KINASE-LIKE 1.4"/>
    <property type="match status" value="1"/>
</dbReference>
<evidence type="ECO:0000313" key="5">
    <source>
        <dbReference type="Proteomes" id="UP000593560"/>
    </source>
</evidence>
<protein>
    <recommendedName>
        <fullName evidence="3">Protein kinase domain-containing protein</fullName>
    </recommendedName>
</protein>
<dbReference type="PROSITE" id="PS50011">
    <property type="entry name" value="PROTEIN_KINASE_DOM"/>
    <property type="match status" value="1"/>
</dbReference>
<evidence type="ECO:0000256" key="1">
    <source>
        <dbReference type="ARBA" id="ARBA00022741"/>
    </source>
</evidence>
<dbReference type="OrthoDB" id="982393at2759"/>
<dbReference type="Proteomes" id="UP000593560">
    <property type="component" value="Unassembled WGS sequence"/>
</dbReference>
<organism evidence="4 5">
    <name type="scientific">Gossypium harknessii</name>
    <dbReference type="NCBI Taxonomy" id="34285"/>
    <lineage>
        <taxon>Eukaryota</taxon>
        <taxon>Viridiplantae</taxon>
        <taxon>Streptophyta</taxon>
        <taxon>Embryophyta</taxon>
        <taxon>Tracheophyta</taxon>
        <taxon>Spermatophyta</taxon>
        <taxon>Magnoliopsida</taxon>
        <taxon>eudicotyledons</taxon>
        <taxon>Gunneridae</taxon>
        <taxon>Pentapetalae</taxon>
        <taxon>rosids</taxon>
        <taxon>malvids</taxon>
        <taxon>Malvales</taxon>
        <taxon>Malvaceae</taxon>
        <taxon>Malvoideae</taxon>
        <taxon>Gossypium</taxon>
    </lineage>
</organism>
<dbReference type="Pfam" id="PF07714">
    <property type="entry name" value="PK_Tyr_Ser-Thr"/>
    <property type="match status" value="1"/>
</dbReference>
<sequence>MLSQLCYLYLVSLIGYCNNDGVKHTIIHQEVKTTNILLDEDWVAKVSDFGLSRVGPTNMSQTHVSTVVKGSFDYLDLEYYRCRQLTEKSDIYSFSVVLSSIGLNCNNLAQHQQKIELKCSIGAEPNATVYFVHFVPM</sequence>
<dbReference type="InterPro" id="IPR000719">
    <property type="entry name" value="Prot_kinase_dom"/>
</dbReference>
<evidence type="ECO:0000256" key="2">
    <source>
        <dbReference type="ARBA" id="ARBA00022840"/>
    </source>
</evidence>
<reference evidence="4 5" key="1">
    <citation type="journal article" date="2019" name="Genome Biol. Evol.">
        <title>Insights into the evolution of the New World diploid cottons (Gossypium, subgenus Houzingenia) based on genome sequencing.</title>
        <authorList>
            <person name="Grover C.E."/>
            <person name="Arick M.A. 2nd"/>
            <person name="Thrash A."/>
            <person name="Conover J.L."/>
            <person name="Sanders W.S."/>
            <person name="Peterson D.G."/>
            <person name="Frelichowski J.E."/>
            <person name="Scheffler J.A."/>
            <person name="Scheffler B.E."/>
            <person name="Wendel J.F."/>
        </authorList>
    </citation>
    <scope>NUCLEOTIDE SEQUENCE [LARGE SCALE GENOMIC DNA]</scope>
    <source>
        <strain evidence="4">0</strain>
        <tissue evidence="4">Leaf</tissue>
    </source>
</reference>
<accession>A0A7J9I808</accession>
<evidence type="ECO:0000313" key="4">
    <source>
        <dbReference type="EMBL" id="MBA0818048.1"/>
    </source>
</evidence>
<name>A0A7J9I808_9ROSI</name>
<keyword evidence="1" id="KW-0547">Nucleotide-binding</keyword>
<feature type="domain" description="Protein kinase" evidence="3">
    <location>
        <begin position="1"/>
        <end position="137"/>
    </location>
</feature>
<dbReference type="Gene3D" id="1.10.510.10">
    <property type="entry name" value="Transferase(Phosphotransferase) domain 1"/>
    <property type="match status" value="1"/>
</dbReference>
<dbReference type="GO" id="GO:0004672">
    <property type="term" value="F:protein kinase activity"/>
    <property type="evidence" value="ECO:0007669"/>
    <property type="project" value="InterPro"/>
</dbReference>
<dbReference type="PANTHER" id="PTHR46008:SF48">
    <property type="entry name" value="PROTEIN KINASE DOMAIN-CONTAINING PROTEIN"/>
    <property type="match status" value="1"/>
</dbReference>
<comment type="caution">
    <text evidence="4">The sequence shown here is derived from an EMBL/GenBank/DDBJ whole genome shotgun (WGS) entry which is preliminary data.</text>
</comment>
<dbReference type="SUPFAM" id="SSF56112">
    <property type="entry name" value="Protein kinase-like (PK-like)"/>
    <property type="match status" value="1"/>
</dbReference>
<dbReference type="EMBL" id="JABFAD010182345">
    <property type="protein sequence ID" value="MBA0818048.1"/>
    <property type="molecule type" value="Genomic_DNA"/>
</dbReference>
<dbReference type="GO" id="GO:0005524">
    <property type="term" value="F:ATP binding"/>
    <property type="evidence" value="ECO:0007669"/>
    <property type="project" value="UniProtKB-KW"/>
</dbReference>
<dbReference type="InterPro" id="IPR011009">
    <property type="entry name" value="Kinase-like_dom_sf"/>
</dbReference>
<keyword evidence="2" id="KW-0067">ATP-binding</keyword>
<gene>
    <name evidence="4" type="ORF">Gohar_021579</name>
</gene>
<dbReference type="InterPro" id="IPR001245">
    <property type="entry name" value="Ser-Thr/Tyr_kinase_cat_dom"/>
</dbReference>
<keyword evidence="5" id="KW-1185">Reference proteome</keyword>